<feature type="region of interest" description="Disordered" evidence="1">
    <location>
        <begin position="43"/>
        <end position="198"/>
    </location>
</feature>
<feature type="compositionally biased region" description="Basic and acidic residues" evidence="1">
    <location>
        <begin position="487"/>
        <end position="497"/>
    </location>
</feature>
<protein>
    <recommendedName>
        <fullName evidence="2">DCD domain-containing protein</fullName>
    </recommendedName>
</protein>
<gene>
    <name evidence="3" type="ORF">C2S53_014143</name>
</gene>
<feature type="compositionally biased region" description="Basic residues" evidence="1">
    <location>
        <begin position="221"/>
        <end position="232"/>
    </location>
</feature>
<keyword evidence="4" id="KW-1185">Reference proteome</keyword>
<dbReference type="SMART" id="SM00767">
    <property type="entry name" value="DCD"/>
    <property type="match status" value="1"/>
</dbReference>
<evidence type="ECO:0000313" key="4">
    <source>
        <dbReference type="Proteomes" id="UP001190926"/>
    </source>
</evidence>
<feature type="compositionally biased region" description="Basic and acidic residues" evidence="1">
    <location>
        <begin position="410"/>
        <end position="429"/>
    </location>
</feature>
<accession>A0AAD4J779</accession>
<feature type="compositionally biased region" description="Acidic residues" evidence="1">
    <location>
        <begin position="100"/>
        <end position="164"/>
    </location>
</feature>
<dbReference type="PROSITE" id="PS51222">
    <property type="entry name" value="DCD"/>
    <property type="match status" value="1"/>
</dbReference>
<organism evidence="3 4">
    <name type="scientific">Perilla frutescens var. hirtella</name>
    <name type="common">Perilla citriodora</name>
    <name type="synonym">Perilla setoyensis</name>
    <dbReference type="NCBI Taxonomy" id="608512"/>
    <lineage>
        <taxon>Eukaryota</taxon>
        <taxon>Viridiplantae</taxon>
        <taxon>Streptophyta</taxon>
        <taxon>Embryophyta</taxon>
        <taxon>Tracheophyta</taxon>
        <taxon>Spermatophyta</taxon>
        <taxon>Magnoliopsida</taxon>
        <taxon>eudicotyledons</taxon>
        <taxon>Gunneridae</taxon>
        <taxon>Pentapetalae</taxon>
        <taxon>asterids</taxon>
        <taxon>lamiids</taxon>
        <taxon>Lamiales</taxon>
        <taxon>Lamiaceae</taxon>
        <taxon>Nepetoideae</taxon>
        <taxon>Elsholtzieae</taxon>
        <taxon>Perilla</taxon>
    </lineage>
</organism>
<dbReference type="EMBL" id="SDAM02000126">
    <property type="protein sequence ID" value="KAH6828367.1"/>
    <property type="molecule type" value="Genomic_DNA"/>
</dbReference>
<feature type="compositionally biased region" description="Basic residues" evidence="1">
    <location>
        <begin position="1"/>
        <end position="10"/>
    </location>
</feature>
<feature type="region of interest" description="Disordered" evidence="1">
    <location>
        <begin position="212"/>
        <end position="249"/>
    </location>
</feature>
<feature type="compositionally biased region" description="Basic and acidic residues" evidence="1">
    <location>
        <begin position="233"/>
        <end position="244"/>
    </location>
</feature>
<feature type="compositionally biased region" description="Basic and acidic residues" evidence="1">
    <location>
        <begin position="165"/>
        <end position="198"/>
    </location>
</feature>
<reference evidence="3 4" key="1">
    <citation type="journal article" date="2021" name="Nat. Commun.">
        <title>Incipient diploidization of the medicinal plant Perilla within 10,000 years.</title>
        <authorList>
            <person name="Zhang Y."/>
            <person name="Shen Q."/>
            <person name="Leng L."/>
            <person name="Zhang D."/>
            <person name="Chen S."/>
            <person name="Shi Y."/>
            <person name="Ning Z."/>
            <person name="Chen S."/>
        </authorList>
    </citation>
    <scope>NUCLEOTIDE SEQUENCE [LARGE SCALE GENOMIC DNA]</scope>
    <source>
        <strain evidence="4">cv. PC099</strain>
    </source>
</reference>
<feature type="compositionally biased region" description="Basic and acidic residues" evidence="1">
    <location>
        <begin position="511"/>
        <end position="595"/>
    </location>
</feature>
<feature type="region of interest" description="Disordered" evidence="1">
    <location>
        <begin position="1"/>
        <end position="31"/>
    </location>
</feature>
<dbReference type="Pfam" id="PF10539">
    <property type="entry name" value="Dev_Cell_Death"/>
    <property type="match status" value="1"/>
</dbReference>
<feature type="region of interest" description="Disordered" evidence="1">
    <location>
        <begin position="487"/>
        <end position="595"/>
    </location>
</feature>
<evidence type="ECO:0000259" key="2">
    <source>
        <dbReference type="PROSITE" id="PS51222"/>
    </source>
</evidence>
<evidence type="ECO:0000313" key="3">
    <source>
        <dbReference type="EMBL" id="KAH6828367.1"/>
    </source>
</evidence>
<dbReference type="PANTHER" id="PTHR46444:SF11">
    <property type="entry name" value="DCD DOMAIN-CONTAINING PROTEIN"/>
    <property type="match status" value="1"/>
</dbReference>
<dbReference type="Proteomes" id="UP001190926">
    <property type="component" value="Unassembled WGS sequence"/>
</dbReference>
<dbReference type="InterPro" id="IPR013989">
    <property type="entry name" value="Dev_and_cell_death_domain"/>
</dbReference>
<feature type="region of interest" description="Disordered" evidence="1">
    <location>
        <begin position="671"/>
        <end position="694"/>
    </location>
</feature>
<proteinExistence type="predicted"/>
<comment type="caution">
    <text evidence="3">The sequence shown here is derived from an EMBL/GenBank/DDBJ whole genome shotgun (WGS) entry which is preliminary data.</text>
</comment>
<feature type="domain" description="DCD" evidence="2">
    <location>
        <begin position="253"/>
        <end position="380"/>
    </location>
</feature>
<feature type="compositionally biased region" description="Pro residues" evidence="1">
    <location>
        <begin position="439"/>
        <end position="462"/>
    </location>
</feature>
<sequence length="710" mass="83419">MVAARGKKKTANSNKNLEENKAAENGLAEKQFSGLLTVDVVEPNEDAQLEDQVYLITDKARNENSGEMSGEEGEKETEEDGEDPSIPETETNGDNKAELEENTFEDDEIDDQEDMLWEDEEEHFEHDNEEIVLDGFDVSEEEATEDDDEVSEEEATEEDEVSEEETTKKENDEDNNQEEKRNAKQDTREAKAKEDGREAKEHYIEKLEANLNNINKSNERSRKKKVVKAGRLKKVDSEDKPESSRKRKVKKRVDTMGMIFMCSSETKKDCYQYRVLGLPGSKKDIVEKIYTGMRLFLYDVDLKLMYGIYKAAGPGGYNIEPKAFKSQFPSQVRFKVMENFSPLAEEKFKIVIKENYFTKTKFDCLLNSEQVKKLCRLFATSSKGRPSKNFGRGLKAEKHLIRRERNRKQRTGDKRRLPLREEVKCDERPRKRPRKVMSPAPPPRPRHPAPPPRPRHPAPLPSTVPSSYLYNRASDVDAYRRDPYLERHSPYRDRRDQPLILLDPYGGARDPPIERNERYRDRRDPHLERRYAHRGSRDSHIDRHDSYVDDVESYSRRRDPYRDEQVPYLEPHDRYRDRQDPYIERRDSYRDGRDPYIERRDSYRDRRASYLDRRVPFGDSAHSELYNSYRRDPLLGSSNVYREVRGVEFRDSYRRDELLGRRDLHPIDSETRNHHDIAGRDAYGSNRERPSYEEPLYPAAYPSRAGAYRL</sequence>
<feature type="compositionally biased region" description="Acidic residues" evidence="1">
    <location>
        <begin position="69"/>
        <end position="85"/>
    </location>
</feature>
<dbReference type="PANTHER" id="PTHR46444">
    <property type="entry name" value="DCD (DEVELOPMENT AND CELL DEATH) DOMAIN PROTEIN-RELATED"/>
    <property type="match status" value="1"/>
</dbReference>
<evidence type="ECO:0000256" key="1">
    <source>
        <dbReference type="SAM" id="MobiDB-lite"/>
    </source>
</evidence>
<dbReference type="AlphaFoldDB" id="A0AAD4J779"/>
<feature type="region of interest" description="Disordered" evidence="1">
    <location>
        <begin position="403"/>
        <end position="467"/>
    </location>
</feature>
<name>A0AAD4J779_PERFH</name>